<feature type="transmembrane region" description="Helical" evidence="25">
    <location>
        <begin position="579"/>
        <end position="600"/>
    </location>
</feature>
<keyword evidence="14" id="KW-0067">ATP-binding</keyword>
<comment type="catalytic activity">
    <reaction evidence="21">
        <text>L-seryl-[protein] + ATP = O-phospho-L-seryl-[protein] + ADP + H(+)</text>
        <dbReference type="Rhea" id="RHEA:17989"/>
        <dbReference type="Rhea" id="RHEA-COMP:9863"/>
        <dbReference type="Rhea" id="RHEA-COMP:11604"/>
        <dbReference type="ChEBI" id="CHEBI:15378"/>
        <dbReference type="ChEBI" id="CHEBI:29999"/>
        <dbReference type="ChEBI" id="CHEBI:30616"/>
        <dbReference type="ChEBI" id="CHEBI:83421"/>
        <dbReference type="ChEBI" id="CHEBI:456216"/>
        <dbReference type="EC" id="2.7.11.1"/>
    </reaction>
</comment>
<evidence type="ECO:0000259" key="27">
    <source>
        <dbReference type="PROSITE" id="PS50032"/>
    </source>
</evidence>
<feature type="compositionally biased region" description="Gly residues" evidence="24">
    <location>
        <begin position="411"/>
        <end position="424"/>
    </location>
</feature>
<evidence type="ECO:0000256" key="11">
    <source>
        <dbReference type="ARBA" id="ARBA00022741"/>
    </source>
</evidence>
<dbReference type="Gramene" id="OMERI07G04180.1">
    <property type="protein sequence ID" value="OMERI07G04180.1"/>
    <property type="gene ID" value="OMERI07G04180"/>
</dbReference>
<comment type="cofactor">
    <cofactor evidence="1">
        <name>Mn(2+)</name>
        <dbReference type="ChEBI" id="CHEBI:29035"/>
    </cofactor>
</comment>
<evidence type="ECO:0000256" key="8">
    <source>
        <dbReference type="ARBA" id="ARBA00022527"/>
    </source>
</evidence>
<comment type="subcellular location">
    <subcellularLocation>
        <location evidence="2">Cell membrane</location>
        <topology evidence="2">Single-pass type IV membrane protein</topology>
    </subcellularLocation>
    <subcellularLocation>
        <location evidence="19">Early endosome membrane</location>
        <topology evidence="19">Single-pass type IV membrane protein</topology>
    </subcellularLocation>
</comment>
<dbReference type="InterPro" id="IPR001388">
    <property type="entry name" value="Synaptobrevin-like"/>
</dbReference>
<dbReference type="SMART" id="SM00220">
    <property type="entry name" value="S_TKc"/>
    <property type="match status" value="1"/>
</dbReference>
<evidence type="ECO:0000256" key="20">
    <source>
        <dbReference type="ARBA" id="ARBA00047899"/>
    </source>
</evidence>
<dbReference type="GO" id="GO:0004674">
    <property type="term" value="F:protein serine/threonine kinase activity"/>
    <property type="evidence" value="ECO:0007669"/>
    <property type="project" value="UniProtKB-KW"/>
</dbReference>
<evidence type="ECO:0000256" key="23">
    <source>
        <dbReference type="PROSITE-ProRule" id="PRU00290"/>
    </source>
</evidence>
<dbReference type="PROSITE" id="PS50892">
    <property type="entry name" value="V_SNARE"/>
    <property type="match status" value="1"/>
</dbReference>
<dbReference type="GO" id="GO:0005524">
    <property type="term" value="F:ATP binding"/>
    <property type="evidence" value="ECO:0007669"/>
    <property type="project" value="UniProtKB-KW"/>
</dbReference>
<feature type="domain" description="KA1" evidence="27">
    <location>
        <begin position="433"/>
        <end position="482"/>
    </location>
</feature>
<comment type="catalytic activity">
    <reaction evidence="20">
        <text>L-threonyl-[protein] + ATP = O-phospho-L-threonyl-[protein] + ADP + H(+)</text>
        <dbReference type="Rhea" id="RHEA:46608"/>
        <dbReference type="Rhea" id="RHEA-COMP:11060"/>
        <dbReference type="Rhea" id="RHEA-COMP:11605"/>
        <dbReference type="ChEBI" id="CHEBI:15378"/>
        <dbReference type="ChEBI" id="CHEBI:30013"/>
        <dbReference type="ChEBI" id="CHEBI:30616"/>
        <dbReference type="ChEBI" id="CHEBI:61977"/>
        <dbReference type="ChEBI" id="CHEBI:456216"/>
        <dbReference type="EC" id="2.7.11.1"/>
    </reaction>
</comment>
<dbReference type="GO" id="GO:0005886">
    <property type="term" value="C:plasma membrane"/>
    <property type="evidence" value="ECO:0007669"/>
    <property type="project" value="UniProtKB-SubCell"/>
</dbReference>
<dbReference type="InterPro" id="IPR011009">
    <property type="entry name" value="Kinase-like_dom_sf"/>
</dbReference>
<dbReference type="eggNOG" id="KOG0583">
    <property type="taxonomic scope" value="Eukaryota"/>
</dbReference>
<evidence type="ECO:0000256" key="21">
    <source>
        <dbReference type="ARBA" id="ARBA00048679"/>
    </source>
</evidence>
<evidence type="ECO:0000313" key="30">
    <source>
        <dbReference type="Proteomes" id="UP000008021"/>
    </source>
</evidence>
<evidence type="ECO:0000256" key="14">
    <source>
        <dbReference type="ARBA" id="ARBA00022840"/>
    </source>
</evidence>
<dbReference type="SUPFAM" id="SSF58038">
    <property type="entry name" value="SNARE fusion complex"/>
    <property type="match status" value="1"/>
</dbReference>
<dbReference type="EC" id="2.7.11.1" evidence="5"/>
<dbReference type="GO" id="GO:0031901">
    <property type="term" value="C:early endosome membrane"/>
    <property type="evidence" value="ECO:0007669"/>
    <property type="project" value="UniProtKB-SubCell"/>
</dbReference>
<dbReference type="PANTHER" id="PTHR24346">
    <property type="entry name" value="MAP/MICROTUBULE AFFINITY-REGULATING KINASE"/>
    <property type="match status" value="1"/>
</dbReference>
<keyword evidence="7" id="KW-1003">Cell membrane</keyword>
<dbReference type="InterPro" id="IPR028375">
    <property type="entry name" value="KA1/Ssp2_C"/>
</dbReference>
<dbReference type="FunFam" id="1.20.5.110:FF:000010">
    <property type="entry name" value="Vesicle-associated membrane protein 726"/>
    <property type="match status" value="1"/>
</dbReference>
<dbReference type="HOGENOM" id="CLU_000288_59_3_1"/>
<reference evidence="29" key="1">
    <citation type="submission" date="2015-04" db="UniProtKB">
        <authorList>
            <consortium name="EnsemblPlants"/>
        </authorList>
    </citation>
    <scope>IDENTIFICATION</scope>
</reference>
<keyword evidence="11" id="KW-0547">Nucleotide-binding</keyword>
<evidence type="ECO:0000256" key="12">
    <source>
        <dbReference type="ARBA" id="ARBA00022753"/>
    </source>
</evidence>
<evidence type="ECO:0000256" key="18">
    <source>
        <dbReference type="ARBA" id="ARBA00037493"/>
    </source>
</evidence>
<dbReference type="FunFam" id="1.10.510.10:FF:000571">
    <property type="entry name" value="Maternal embryonic leucine zipper kinase"/>
    <property type="match status" value="1"/>
</dbReference>
<evidence type="ECO:0000256" key="24">
    <source>
        <dbReference type="SAM" id="MobiDB-lite"/>
    </source>
</evidence>
<keyword evidence="30" id="KW-1185">Reference proteome</keyword>
<evidence type="ECO:0000256" key="13">
    <source>
        <dbReference type="ARBA" id="ARBA00022777"/>
    </source>
</evidence>
<dbReference type="CDD" id="cd14003">
    <property type="entry name" value="STKc_AMPK-like"/>
    <property type="match status" value="1"/>
</dbReference>
<evidence type="ECO:0000256" key="25">
    <source>
        <dbReference type="SAM" id="Phobius"/>
    </source>
</evidence>
<dbReference type="CDD" id="cd15843">
    <property type="entry name" value="R-SNARE"/>
    <property type="match status" value="1"/>
</dbReference>
<keyword evidence="8" id="KW-0723">Serine/threonine-protein kinase</keyword>
<dbReference type="InterPro" id="IPR000719">
    <property type="entry name" value="Prot_kinase_dom"/>
</dbReference>
<reference evidence="29" key="2">
    <citation type="submission" date="2018-05" db="EMBL/GenBank/DDBJ databases">
        <title>OmerRS3 (Oryza meridionalis Reference Sequence Version 3).</title>
        <authorList>
            <person name="Zhang J."/>
            <person name="Kudrna D."/>
            <person name="Lee S."/>
            <person name="Talag J."/>
            <person name="Welchert J."/>
            <person name="Wing R.A."/>
        </authorList>
    </citation>
    <scope>NUCLEOTIDE SEQUENCE [LARGE SCALE GENOMIC DNA]</scope>
    <source>
        <strain evidence="29">cv. OR44</strain>
    </source>
</reference>
<evidence type="ECO:0000256" key="5">
    <source>
        <dbReference type="ARBA" id="ARBA00012513"/>
    </source>
</evidence>
<dbReference type="Proteomes" id="UP000008021">
    <property type="component" value="Chromosome 7"/>
</dbReference>
<protein>
    <recommendedName>
        <fullName evidence="5">non-specific serine/threonine protein kinase</fullName>
        <ecNumber evidence="5">2.7.11.1</ecNumber>
    </recommendedName>
</protein>
<keyword evidence="10 25" id="KW-0812">Transmembrane</keyword>
<evidence type="ECO:0000256" key="16">
    <source>
        <dbReference type="ARBA" id="ARBA00023136"/>
    </source>
</evidence>
<dbReference type="SUPFAM" id="SSF103243">
    <property type="entry name" value="KA1-like"/>
    <property type="match status" value="1"/>
</dbReference>
<keyword evidence="12" id="KW-0967">Endosome</keyword>
<dbReference type="GO" id="GO:0016192">
    <property type="term" value="P:vesicle-mediated transport"/>
    <property type="evidence" value="ECO:0007669"/>
    <property type="project" value="InterPro"/>
</dbReference>
<dbReference type="InterPro" id="IPR008271">
    <property type="entry name" value="Ser/Thr_kinase_AS"/>
</dbReference>
<keyword evidence="15 25" id="KW-1133">Transmembrane helix</keyword>
<keyword evidence="16 25" id="KW-0472">Membrane</keyword>
<evidence type="ECO:0000313" key="29">
    <source>
        <dbReference type="EnsemblPlants" id="OMERI07G04180.1"/>
    </source>
</evidence>
<dbReference type="Gene3D" id="1.10.510.10">
    <property type="entry name" value="Transferase(Phosphotransferase) domain 1"/>
    <property type="match status" value="1"/>
</dbReference>
<name>A0A0E0E8D9_9ORYZ</name>
<evidence type="ECO:0000259" key="26">
    <source>
        <dbReference type="PROSITE" id="PS50011"/>
    </source>
</evidence>
<dbReference type="STRING" id="40149.A0A0E0E8D9"/>
<dbReference type="GO" id="GO:0035556">
    <property type="term" value="P:intracellular signal transduction"/>
    <property type="evidence" value="ECO:0007669"/>
    <property type="project" value="TreeGrafter"/>
</dbReference>
<dbReference type="PROSITE" id="PS00417">
    <property type="entry name" value="SYNAPTOBREVIN"/>
    <property type="match status" value="1"/>
</dbReference>
<evidence type="ECO:0000256" key="3">
    <source>
        <dbReference type="ARBA" id="ARBA00006234"/>
    </source>
</evidence>
<feature type="region of interest" description="Disordered" evidence="24">
    <location>
        <begin position="403"/>
        <end position="424"/>
    </location>
</feature>
<dbReference type="SUPFAM" id="SSF56112">
    <property type="entry name" value="Protein kinase-like (PK-like)"/>
    <property type="match status" value="1"/>
</dbReference>
<dbReference type="GO" id="GO:0106310">
    <property type="term" value="F:protein serine kinase activity"/>
    <property type="evidence" value="ECO:0007669"/>
    <property type="project" value="RHEA"/>
</dbReference>
<evidence type="ECO:0000256" key="6">
    <source>
        <dbReference type="ARBA" id="ARBA00022448"/>
    </source>
</evidence>
<evidence type="ECO:0000256" key="7">
    <source>
        <dbReference type="ARBA" id="ARBA00022475"/>
    </source>
</evidence>
<sequence>MQSGGGVASASAAAATQQHRELLERYELVRVRGRGSFAQVWEARHRRTGLSVAREIAVMRLLNHPHIVRFHEVIAGGDGGHVYIVMELATQGQLYDYVTQLGRLREDDARRIFQQIISGAEYCHHNMVVHRDLKLENILMDSEMNVKIVDFGFSKFFRHNKVLSASCGSREYAAPELLAGRKYVGPPVDVWSCGVILYILFCGRLPFDSADVSELHRIIKRAEFSIPPYVPDDARDLISGMLIVRPDKRLTITEIDAETVDRVVGHGFERRLLATVAYNLILNKKFDAPTRYLWTIDVYQEAGQSNTTGAAEATVSSAAGEQPVAVAGEDDGRNNGWSLGGVEFHECPREAMRAIAAVLREIGVVYAHDDDRGRYGKLLCARFAGAAGVRRIIRSYLAATDAPSSSSSAAAGGGSGRGEAGHGGGAPVDDAVLESLSAAVFFEIELYKSEGEGNYLMDLKRLSGPQLQYLNICSEYGGGKAATAAANSLNREFGSKLKEHMQYCVDHPEEISKLAKVKAQVSEVKGVMMENIEKVLDRGEKIELLVDKTENLRSQAQDFRQQGTKVRRKMWLQNMKIKLIVLGIIIALILIIILSVCHGFKCK</sequence>
<keyword evidence="23" id="KW-0175">Coiled coil</keyword>
<evidence type="ECO:0000256" key="17">
    <source>
        <dbReference type="ARBA" id="ARBA00023211"/>
    </source>
</evidence>
<dbReference type="EnsemblPlants" id="OMERI07G04180.1">
    <property type="protein sequence ID" value="OMERI07G04180.1"/>
    <property type="gene ID" value="OMERI07G04180"/>
</dbReference>
<dbReference type="PROSITE" id="PS50011">
    <property type="entry name" value="PROTEIN_KINASE_DOM"/>
    <property type="match status" value="1"/>
</dbReference>
<dbReference type="Pfam" id="PF02149">
    <property type="entry name" value="KA1"/>
    <property type="match status" value="1"/>
</dbReference>
<dbReference type="PRINTS" id="PR00219">
    <property type="entry name" value="SYNAPTOBREVN"/>
</dbReference>
<dbReference type="PROSITE" id="PS50032">
    <property type="entry name" value="KA1"/>
    <property type="match status" value="1"/>
</dbReference>
<evidence type="ECO:0000256" key="4">
    <source>
        <dbReference type="ARBA" id="ARBA00008025"/>
    </source>
</evidence>
<keyword evidence="9" id="KW-0808">Transferase</keyword>
<evidence type="ECO:0000259" key="28">
    <source>
        <dbReference type="PROSITE" id="PS50892"/>
    </source>
</evidence>
<dbReference type="AlphaFoldDB" id="A0A0E0E8D9"/>
<feature type="domain" description="Protein kinase" evidence="26">
    <location>
        <begin position="26"/>
        <end position="269"/>
    </location>
</feature>
<accession>A0A0E0E8D9</accession>
<dbReference type="InterPro" id="IPR042855">
    <property type="entry name" value="V_SNARE_CC"/>
</dbReference>
<proteinExistence type="inferred from homology"/>
<evidence type="ECO:0000256" key="22">
    <source>
        <dbReference type="ARBA" id="ARBA00058225"/>
    </source>
</evidence>
<keyword evidence="6" id="KW-0813">Transport</keyword>
<comment type="similarity">
    <text evidence="3">Belongs to the protein kinase superfamily. CAMK Ser/Thr protein kinase family. SNF1 subfamily.</text>
</comment>
<dbReference type="PANTHER" id="PTHR24346:SF97">
    <property type="entry name" value="NON-SPECIFIC SERINE_THREONINE PROTEIN KINASE"/>
    <property type="match status" value="1"/>
</dbReference>
<keyword evidence="17" id="KW-0464">Manganese</keyword>
<organism evidence="29">
    <name type="scientific">Oryza meridionalis</name>
    <dbReference type="NCBI Taxonomy" id="40149"/>
    <lineage>
        <taxon>Eukaryota</taxon>
        <taxon>Viridiplantae</taxon>
        <taxon>Streptophyta</taxon>
        <taxon>Embryophyta</taxon>
        <taxon>Tracheophyta</taxon>
        <taxon>Spermatophyta</taxon>
        <taxon>Magnoliopsida</taxon>
        <taxon>Liliopsida</taxon>
        <taxon>Poales</taxon>
        <taxon>Poaceae</taxon>
        <taxon>BOP clade</taxon>
        <taxon>Oryzoideae</taxon>
        <taxon>Oryzeae</taxon>
        <taxon>Oryzinae</taxon>
        <taxon>Oryza</taxon>
    </lineage>
</organism>
<keyword evidence="13" id="KW-0418">Kinase</keyword>
<comment type="similarity">
    <text evidence="4">Belongs to the synaptobrevin family.</text>
</comment>
<dbReference type="Gene3D" id="1.20.5.110">
    <property type="match status" value="1"/>
</dbReference>
<comment type="function">
    <text evidence="22">CIPK serine-threonine protein kinases interact with CBL proteins. Binding of a CBL protein to the regulatory NAF domain of CIPK protein lead to the activation of the kinase in a calcium-dependent manner.</text>
</comment>
<dbReference type="Pfam" id="PF00957">
    <property type="entry name" value="Synaptobrevin"/>
    <property type="match status" value="1"/>
</dbReference>
<dbReference type="PROSITE" id="PS00108">
    <property type="entry name" value="PROTEIN_KINASE_ST"/>
    <property type="match status" value="1"/>
</dbReference>
<evidence type="ECO:0000256" key="10">
    <source>
        <dbReference type="ARBA" id="ARBA00022692"/>
    </source>
</evidence>
<evidence type="ECO:0000256" key="19">
    <source>
        <dbReference type="ARBA" id="ARBA00037832"/>
    </source>
</evidence>
<dbReference type="InterPro" id="IPR001772">
    <property type="entry name" value="KA1_dom"/>
</dbReference>
<evidence type="ECO:0000256" key="15">
    <source>
        <dbReference type="ARBA" id="ARBA00022989"/>
    </source>
</evidence>
<evidence type="ECO:0000256" key="2">
    <source>
        <dbReference type="ARBA" id="ARBA00004521"/>
    </source>
</evidence>
<evidence type="ECO:0000256" key="1">
    <source>
        <dbReference type="ARBA" id="ARBA00001936"/>
    </source>
</evidence>
<evidence type="ECO:0000256" key="9">
    <source>
        <dbReference type="ARBA" id="ARBA00022679"/>
    </source>
</evidence>
<dbReference type="eggNOG" id="KOG0859">
    <property type="taxonomic scope" value="Eukaryota"/>
</dbReference>
<dbReference type="Pfam" id="PF00069">
    <property type="entry name" value="Pkinase"/>
    <property type="match status" value="1"/>
</dbReference>
<feature type="domain" description="V-SNARE coiled-coil homology" evidence="28">
    <location>
        <begin position="513"/>
        <end position="573"/>
    </location>
</feature>
<comment type="function">
    <text evidence="18">Involved in the targeting and/or fusion of transport vesicles to their target membrane.</text>
</comment>